<evidence type="ECO:0000313" key="2">
    <source>
        <dbReference type="EMBL" id="CAB3401039.1"/>
    </source>
</evidence>
<protein>
    <submittedName>
        <fullName evidence="2">Uncharacterized protein</fullName>
    </submittedName>
</protein>
<feature type="compositionally biased region" description="Polar residues" evidence="1">
    <location>
        <begin position="78"/>
        <end position="90"/>
    </location>
</feature>
<feature type="region of interest" description="Disordered" evidence="1">
    <location>
        <begin position="20"/>
        <end position="104"/>
    </location>
</feature>
<feature type="compositionally biased region" description="Basic and acidic residues" evidence="1">
    <location>
        <begin position="51"/>
        <end position="65"/>
    </location>
</feature>
<dbReference type="AlphaFoldDB" id="A0A8S1ENG5"/>
<evidence type="ECO:0000313" key="3">
    <source>
        <dbReference type="Proteomes" id="UP000494206"/>
    </source>
</evidence>
<evidence type="ECO:0000256" key="1">
    <source>
        <dbReference type="SAM" id="MobiDB-lite"/>
    </source>
</evidence>
<keyword evidence="3" id="KW-1185">Reference proteome</keyword>
<proteinExistence type="predicted"/>
<dbReference type="EMBL" id="CADEPM010000002">
    <property type="protein sequence ID" value="CAB3401039.1"/>
    <property type="molecule type" value="Genomic_DNA"/>
</dbReference>
<organism evidence="2 3">
    <name type="scientific">Caenorhabditis bovis</name>
    <dbReference type="NCBI Taxonomy" id="2654633"/>
    <lineage>
        <taxon>Eukaryota</taxon>
        <taxon>Metazoa</taxon>
        <taxon>Ecdysozoa</taxon>
        <taxon>Nematoda</taxon>
        <taxon>Chromadorea</taxon>
        <taxon>Rhabditida</taxon>
        <taxon>Rhabditina</taxon>
        <taxon>Rhabditomorpha</taxon>
        <taxon>Rhabditoidea</taxon>
        <taxon>Rhabditidae</taxon>
        <taxon>Peloderinae</taxon>
        <taxon>Caenorhabditis</taxon>
    </lineage>
</organism>
<reference evidence="2 3" key="1">
    <citation type="submission" date="2020-04" db="EMBL/GenBank/DDBJ databases">
        <authorList>
            <person name="Laetsch R D."/>
            <person name="Stevens L."/>
            <person name="Kumar S."/>
            <person name="Blaxter L. M."/>
        </authorList>
    </citation>
    <scope>NUCLEOTIDE SEQUENCE [LARGE SCALE GENOMIC DNA]</scope>
</reference>
<name>A0A8S1ENG5_9PELO</name>
<gene>
    <name evidence="2" type="ORF">CBOVIS_LOCUS3847</name>
</gene>
<comment type="caution">
    <text evidence="2">The sequence shown here is derived from an EMBL/GenBank/DDBJ whole genome shotgun (WGS) entry which is preliminary data.</text>
</comment>
<dbReference type="Proteomes" id="UP000494206">
    <property type="component" value="Unassembled WGS sequence"/>
</dbReference>
<accession>A0A8S1ENG5</accession>
<sequence>MSLSKPINPDIVEVGIERLALNEQEIGPQDSTDKEDTPIEVSGKNGSLDQNKSDDFVQQRFRQFEQESTAPSEKGNAELNQVALQPQESTPPEEPKTQRPPTPFYLPEHLEKIEQQQRLGSMNFQMPYSIDYYGNEFEHAQAILDHFRFVVPLVEPSEIYQHPEDRSLYRDCPQILETQRDISDEIELARNVHEKEEVEDEQEVEMTSQELTEFQHFTMDEV</sequence>